<reference evidence="10 11" key="1">
    <citation type="journal article" date="2018" name="ISME J.">
        <title>A methanotrophic archaeon couples anaerobic oxidation of methane to Fe(III) reduction.</title>
        <authorList>
            <person name="Cai C."/>
            <person name="Leu A.O."/>
            <person name="Xie G.J."/>
            <person name="Guo J."/>
            <person name="Feng Y."/>
            <person name="Zhao J.X."/>
            <person name="Tyson G.W."/>
            <person name="Yuan Z."/>
            <person name="Hu S."/>
        </authorList>
    </citation>
    <scope>NUCLEOTIDE SEQUENCE [LARGE SCALE GENOMIC DNA]</scope>
    <source>
        <strain evidence="10">FeB_12</strain>
    </source>
</reference>
<dbReference type="GO" id="GO:0008676">
    <property type="term" value="F:3-deoxy-8-phosphooctulonate synthase activity"/>
    <property type="evidence" value="ECO:0007669"/>
    <property type="project" value="UniProtKB-EC"/>
</dbReference>
<evidence type="ECO:0000259" key="9">
    <source>
        <dbReference type="Pfam" id="PF00793"/>
    </source>
</evidence>
<dbReference type="NCBIfam" id="NF003543">
    <property type="entry name" value="PRK05198.1"/>
    <property type="match status" value="1"/>
</dbReference>
<dbReference type="InterPro" id="IPR013785">
    <property type="entry name" value="Aldolase_TIM"/>
</dbReference>
<evidence type="ECO:0000256" key="6">
    <source>
        <dbReference type="ARBA" id="ARBA00022490"/>
    </source>
</evidence>
<dbReference type="Gene3D" id="3.20.20.70">
    <property type="entry name" value="Aldolase class I"/>
    <property type="match status" value="1"/>
</dbReference>
<accession>A0A855X3D6</accession>
<dbReference type="Proteomes" id="UP000250918">
    <property type="component" value="Unassembled WGS sequence"/>
</dbReference>
<dbReference type="GO" id="GO:0005737">
    <property type="term" value="C:cytoplasm"/>
    <property type="evidence" value="ECO:0007669"/>
    <property type="project" value="UniProtKB-SubCell"/>
</dbReference>
<evidence type="ECO:0000256" key="8">
    <source>
        <dbReference type="ARBA" id="ARBA00049112"/>
    </source>
</evidence>
<keyword evidence="7" id="KW-0808">Transferase</keyword>
<dbReference type="Pfam" id="PF00793">
    <property type="entry name" value="DAHP_synth_1"/>
    <property type="match status" value="1"/>
</dbReference>
<evidence type="ECO:0000256" key="2">
    <source>
        <dbReference type="ARBA" id="ARBA00004756"/>
    </source>
</evidence>
<comment type="pathway">
    <text evidence="3">Carbohydrate biosynthesis; 3-deoxy-D-manno-octulosonate biosynthesis; 3-deoxy-D-manno-octulosonate from D-ribulose 5-phosphate: step 2/3.</text>
</comment>
<proteinExistence type="inferred from homology"/>
<comment type="catalytic activity">
    <reaction evidence="8">
        <text>D-arabinose 5-phosphate + phosphoenolpyruvate + H2O = 3-deoxy-alpha-D-manno-2-octulosonate-8-phosphate + phosphate</text>
        <dbReference type="Rhea" id="RHEA:14053"/>
        <dbReference type="ChEBI" id="CHEBI:15377"/>
        <dbReference type="ChEBI" id="CHEBI:43474"/>
        <dbReference type="ChEBI" id="CHEBI:57693"/>
        <dbReference type="ChEBI" id="CHEBI:58702"/>
        <dbReference type="ChEBI" id="CHEBI:85985"/>
        <dbReference type="EC" id="2.5.1.55"/>
    </reaction>
</comment>
<dbReference type="InterPro" id="IPR006269">
    <property type="entry name" value="KDO8P_synthase"/>
</dbReference>
<dbReference type="NCBIfam" id="TIGR01362">
    <property type="entry name" value="KDO8P_synth"/>
    <property type="match status" value="1"/>
</dbReference>
<gene>
    <name evidence="10" type="ORF">C3F09_04010</name>
</gene>
<keyword evidence="6" id="KW-0963">Cytoplasm</keyword>
<dbReference type="EC" id="2.5.1.55" evidence="5"/>
<evidence type="ECO:0000256" key="3">
    <source>
        <dbReference type="ARBA" id="ARBA00004845"/>
    </source>
</evidence>
<organism evidence="10 11">
    <name type="scientific">candidate division GN15 bacterium</name>
    <dbReference type="NCBI Taxonomy" id="2072418"/>
    <lineage>
        <taxon>Bacteria</taxon>
        <taxon>candidate division GN15</taxon>
    </lineage>
</organism>
<comment type="subcellular location">
    <subcellularLocation>
        <location evidence="1">Cytoplasm</location>
    </subcellularLocation>
</comment>
<dbReference type="PANTHER" id="PTHR21057">
    <property type="entry name" value="PHOSPHO-2-DEHYDRO-3-DEOXYHEPTONATE ALDOLASE"/>
    <property type="match status" value="1"/>
</dbReference>
<comment type="similarity">
    <text evidence="4">Belongs to the KdsA family.</text>
</comment>
<dbReference type="GO" id="GO:0009103">
    <property type="term" value="P:lipopolysaccharide biosynthetic process"/>
    <property type="evidence" value="ECO:0007669"/>
    <property type="project" value="UniProtKB-UniPathway"/>
</dbReference>
<dbReference type="InterPro" id="IPR006218">
    <property type="entry name" value="DAHP1/KDSA"/>
</dbReference>
<dbReference type="SUPFAM" id="SSF51569">
    <property type="entry name" value="Aldolase"/>
    <property type="match status" value="1"/>
</dbReference>
<dbReference type="UniPathway" id="UPA00357">
    <property type="reaction ID" value="UER00474"/>
</dbReference>
<evidence type="ECO:0000313" key="10">
    <source>
        <dbReference type="EMBL" id="PWB74368.1"/>
    </source>
</evidence>
<evidence type="ECO:0000256" key="5">
    <source>
        <dbReference type="ARBA" id="ARBA00012693"/>
    </source>
</evidence>
<comment type="pathway">
    <text evidence="2">Bacterial outer membrane biogenesis; lipopolysaccharide biosynthesis.</text>
</comment>
<dbReference type="EMBL" id="PQAP01000034">
    <property type="protein sequence ID" value="PWB74368.1"/>
    <property type="molecule type" value="Genomic_DNA"/>
</dbReference>
<dbReference type="UniPathway" id="UPA00030"/>
<evidence type="ECO:0000256" key="4">
    <source>
        <dbReference type="ARBA" id="ARBA00010499"/>
    </source>
</evidence>
<evidence type="ECO:0000313" key="11">
    <source>
        <dbReference type="Proteomes" id="UP000250918"/>
    </source>
</evidence>
<protein>
    <recommendedName>
        <fullName evidence="5">3-deoxy-8-phosphooctulonate synthase</fullName>
        <ecNumber evidence="5">2.5.1.55</ecNumber>
    </recommendedName>
</protein>
<name>A0A855X3D6_9BACT</name>
<evidence type="ECO:0000256" key="7">
    <source>
        <dbReference type="ARBA" id="ARBA00022679"/>
    </source>
</evidence>
<feature type="domain" description="DAHP synthetase I/KDSA" evidence="9">
    <location>
        <begin position="13"/>
        <end position="257"/>
    </location>
</feature>
<evidence type="ECO:0000256" key="1">
    <source>
        <dbReference type="ARBA" id="ARBA00004496"/>
    </source>
</evidence>
<dbReference type="AlphaFoldDB" id="A0A855X3D6"/>
<sequence>MVNDTLKRIENGEFFLIAGPCVAESEQLCDEVASNVGTLAKKYHLPYVFKASYRKANRLSGTSYAGPGAEQGLEILSRVKEKHGVAILTDVHETVEVEPAAQVADILQIPAFLCRQTDLVVRAAATGKWVNIKKGQFLAPEDMASVAAKAGSRRVMLTERGTTFGYRNLVVDFRSLLIMKQTGLPVVFDATHSLQLPGAGGGVSSGQPHYIIPMARAAAAVGIDGLFVETHPEPSKALSDAGAMLPLSKMEELLEAVLAIRRALK</sequence>
<comment type="caution">
    <text evidence="10">The sequence shown here is derived from an EMBL/GenBank/DDBJ whole genome shotgun (WGS) entry which is preliminary data.</text>
</comment>